<evidence type="ECO:0000313" key="2">
    <source>
        <dbReference type="Proteomes" id="UP000318478"/>
    </source>
</evidence>
<comment type="caution">
    <text evidence="1">The sequence shown here is derived from an EMBL/GenBank/DDBJ whole genome shotgun (WGS) entry which is preliminary data.</text>
</comment>
<dbReference type="EMBL" id="SJPO01000001">
    <property type="protein sequence ID" value="TWT85769.1"/>
    <property type="molecule type" value="Genomic_DNA"/>
</dbReference>
<organism evidence="1 2">
    <name type="scientific">Posidoniimonas polymericola</name>
    <dbReference type="NCBI Taxonomy" id="2528002"/>
    <lineage>
        <taxon>Bacteria</taxon>
        <taxon>Pseudomonadati</taxon>
        <taxon>Planctomycetota</taxon>
        <taxon>Planctomycetia</taxon>
        <taxon>Pirellulales</taxon>
        <taxon>Lacipirellulaceae</taxon>
        <taxon>Posidoniimonas</taxon>
    </lineage>
</organism>
<reference evidence="1 2" key="1">
    <citation type="submission" date="2019-02" db="EMBL/GenBank/DDBJ databases">
        <title>Deep-cultivation of Planctomycetes and their phenomic and genomic characterization uncovers novel biology.</title>
        <authorList>
            <person name="Wiegand S."/>
            <person name="Jogler M."/>
            <person name="Boedeker C."/>
            <person name="Pinto D."/>
            <person name="Vollmers J."/>
            <person name="Rivas-Marin E."/>
            <person name="Kohn T."/>
            <person name="Peeters S.H."/>
            <person name="Heuer A."/>
            <person name="Rast P."/>
            <person name="Oberbeckmann S."/>
            <person name="Bunk B."/>
            <person name="Jeske O."/>
            <person name="Meyerdierks A."/>
            <person name="Storesund J.E."/>
            <person name="Kallscheuer N."/>
            <person name="Luecker S."/>
            <person name="Lage O.M."/>
            <person name="Pohl T."/>
            <person name="Merkel B.J."/>
            <person name="Hornburger P."/>
            <person name="Mueller R.-W."/>
            <person name="Bruemmer F."/>
            <person name="Labrenz M."/>
            <person name="Spormann A.M."/>
            <person name="Op Den Camp H."/>
            <person name="Overmann J."/>
            <person name="Amann R."/>
            <person name="Jetten M.S.M."/>
            <person name="Mascher T."/>
            <person name="Medema M.H."/>
            <person name="Devos D.P."/>
            <person name="Kaster A.-K."/>
            <person name="Ovreas L."/>
            <person name="Rohde M."/>
            <person name="Galperin M.Y."/>
            <person name="Jogler C."/>
        </authorList>
    </citation>
    <scope>NUCLEOTIDE SEQUENCE [LARGE SCALE GENOMIC DNA]</scope>
    <source>
        <strain evidence="1 2">Pla123a</strain>
    </source>
</reference>
<dbReference type="Proteomes" id="UP000318478">
    <property type="component" value="Unassembled WGS sequence"/>
</dbReference>
<proteinExistence type="predicted"/>
<dbReference type="AlphaFoldDB" id="A0A5C5ZEB2"/>
<accession>A0A5C5ZEB2</accession>
<name>A0A5C5ZEB2_9BACT</name>
<evidence type="ECO:0008006" key="3">
    <source>
        <dbReference type="Google" id="ProtNLM"/>
    </source>
</evidence>
<evidence type="ECO:0000313" key="1">
    <source>
        <dbReference type="EMBL" id="TWT85769.1"/>
    </source>
</evidence>
<keyword evidence="2" id="KW-1185">Reference proteome</keyword>
<protein>
    <recommendedName>
        <fullName evidence="3">InsA N-terminal domain-containing protein</fullName>
    </recommendedName>
</protein>
<gene>
    <name evidence="1" type="ORF">Pla123a_05760</name>
</gene>
<dbReference type="RefSeq" id="WP_197527610.1">
    <property type="nucleotide sequence ID" value="NZ_SJPO01000001.1"/>
</dbReference>
<sequence length="52" mass="5921">MLKCPHCHSTNVYVSRSQDSLVYRLVLLAKVRCHNCCTCFFTKAWNASSRAA</sequence>